<dbReference type="InterPro" id="IPR021157">
    <property type="entry name" value="Cyt_c1_TM_anchor_C"/>
</dbReference>
<gene>
    <name evidence="17" type="ORF">CVLEPA_LOCUS11406</name>
</gene>
<evidence type="ECO:0000256" key="9">
    <source>
        <dbReference type="ARBA" id="ARBA00022982"/>
    </source>
</evidence>
<sequence length="300" mass="33513">MTSTLCRNIGSKLLLVQHGRHLRKQQISHFSRAKKIALGTSAFVAGAGAFTALALHYSVHASEDELHTPSYPFKHKGTFTTLDTASVRRGFQVYQQVCAACHSLNYLAFRSLVGYTHTEEEAKAIAAEAQIEDGPNEKGKMFMRPGKLSDYMPKPYKNDEEARAANNGALPPDLSYIVIARHGNEDYIFSVLTGYYDPPAGVSIADGQYFNAYFPGQAISMAQALYNEIIEYEDGTPATQSQLAKDVATFLRWTSEPHHDEKKLYGFRLVLFAAMLVPLCWYLKKRTFSHIKSKKLAFKA</sequence>
<organism evidence="17 18">
    <name type="scientific">Clavelina lepadiformis</name>
    <name type="common">Light-bulb sea squirt</name>
    <name type="synonym">Ascidia lepadiformis</name>
    <dbReference type="NCBI Taxonomy" id="159417"/>
    <lineage>
        <taxon>Eukaryota</taxon>
        <taxon>Metazoa</taxon>
        <taxon>Chordata</taxon>
        <taxon>Tunicata</taxon>
        <taxon>Ascidiacea</taxon>
        <taxon>Aplousobranchia</taxon>
        <taxon>Clavelinidae</taxon>
        <taxon>Clavelina</taxon>
    </lineage>
</organism>
<proteinExistence type="inferred from homology"/>
<comment type="subcellular location">
    <subcellularLocation>
        <location evidence="1">Mitochondrion inner membrane</location>
    </subcellularLocation>
</comment>
<dbReference type="Proteomes" id="UP001642483">
    <property type="component" value="Unassembled WGS sequence"/>
</dbReference>
<dbReference type="SUPFAM" id="SSF81496">
    <property type="entry name" value="Cytochrome c1 subunit of cytochrome bc1 complex (Ubiquinol-cytochrome c reductase), transmembrane anchor"/>
    <property type="match status" value="1"/>
</dbReference>
<comment type="similarity">
    <text evidence="2">Belongs to the cytochrome c family.</text>
</comment>
<dbReference type="PROSITE" id="PS51007">
    <property type="entry name" value="CYTC"/>
    <property type="match status" value="1"/>
</dbReference>
<evidence type="ECO:0000256" key="7">
    <source>
        <dbReference type="ARBA" id="ARBA00022723"/>
    </source>
</evidence>
<keyword evidence="12" id="KW-0496">Mitochondrion</keyword>
<keyword evidence="18" id="KW-1185">Reference proteome</keyword>
<evidence type="ECO:0000313" key="17">
    <source>
        <dbReference type="EMBL" id="CAK8681175.1"/>
    </source>
</evidence>
<comment type="caution">
    <text evidence="17">The sequence shown here is derived from an EMBL/GenBank/DDBJ whole genome shotgun (WGS) entry which is preliminary data.</text>
</comment>
<evidence type="ECO:0000256" key="11">
    <source>
        <dbReference type="ARBA" id="ARBA00023004"/>
    </source>
</evidence>
<dbReference type="InterPro" id="IPR036909">
    <property type="entry name" value="Cyt_c-like_dom_sf"/>
</dbReference>
<dbReference type="PANTHER" id="PTHR10266:SF3">
    <property type="entry name" value="CYTOCHROME C1, HEME PROTEIN, MITOCHONDRIAL"/>
    <property type="match status" value="1"/>
</dbReference>
<keyword evidence="10 15" id="KW-1133">Transmembrane helix</keyword>
<dbReference type="Gene3D" id="1.10.760.10">
    <property type="entry name" value="Cytochrome c-like domain"/>
    <property type="match status" value="1"/>
</dbReference>
<evidence type="ECO:0000256" key="3">
    <source>
        <dbReference type="ARBA" id="ARBA00022448"/>
    </source>
</evidence>
<evidence type="ECO:0000259" key="16">
    <source>
        <dbReference type="PROSITE" id="PS51007"/>
    </source>
</evidence>
<keyword evidence="5" id="KW-0679">Respiratory chain</keyword>
<dbReference type="PANTHER" id="PTHR10266">
    <property type="entry name" value="CYTOCHROME C1"/>
    <property type="match status" value="1"/>
</dbReference>
<protein>
    <recommendedName>
        <fullName evidence="16">Cytochrome c domain-containing protein</fullName>
    </recommendedName>
</protein>
<keyword evidence="7 14" id="KW-0479">Metal-binding</keyword>
<accession>A0ABP0FNE8</accession>
<evidence type="ECO:0000256" key="1">
    <source>
        <dbReference type="ARBA" id="ARBA00004273"/>
    </source>
</evidence>
<evidence type="ECO:0000256" key="5">
    <source>
        <dbReference type="ARBA" id="ARBA00022660"/>
    </source>
</evidence>
<feature type="transmembrane region" description="Helical" evidence="15">
    <location>
        <begin position="265"/>
        <end position="283"/>
    </location>
</feature>
<name>A0ABP0FNE8_CLALP</name>
<dbReference type="Pfam" id="PF02167">
    <property type="entry name" value="Cytochrom_C1"/>
    <property type="match status" value="1"/>
</dbReference>
<evidence type="ECO:0000256" key="15">
    <source>
        <dbReference type="SAM" id="Phobius"/>
    </source>
</evidence>
<dbReference type="InterPro" id="IPR002326">
    <property type="entry name" value="Cyt_c1"/>
</dbReference>
<keyword evidence="8" id="KW-0999">Mitochondrion inner membrane</keyword>
<dbReference type="SUPFAM" id="SSF46626">
    <property type="entry name" value="Cytochrome c"/>
    <property type="match status" value="1"/>
</dbReference>
<evidence type="ECO:0000256" key="12">
    <source>
        <dbReference type="ARBA" id="ARBA00023128"/>
    </source>
</evidence>
<evidence type="ECO:0000256" key="4">
    <source>
        <dbReference type="ARBA" id="ARBA00022617"/>
    </source>
</evidence>
<evidence type="ECO:0000256" key="13">
    <source>
        <dbReference type="ARBA" id="ARBA00023136"/>
    </source>
</evidence>
<keyword evidence="6 15" id="KW-0812">Transmembrane</keyword>
<keyword evidence="4 14" id="KW-0349">Heme</keyword>
<keyword evidence="13 15" id="KW-0472">Membrane</keyword>
<evidence type="ECO:0000313" key="18">
    <source>
        <dbReference type="Proteomes" id="UP001642483"/>
    </source>
</evidence>
<feature type="domain" description="Cytochrome c" evidence="16">
    <location>
        <begin position="85"/>
        <end position="237"/>
    </location>
</feature>
<dbReference type="PRINTS" id="PR00603">
    <property type="entry name" value="CYTOCHROMEC1"/>
</dbReference>
<keyword evidence="3" id="KW-0813">Transport</keyword>
<evidence type="ECO:0000256" key="14">
    <source>
        <dbReference type="PROSITE-ProRule" id="PRU00433"/>
    </source>
</evidence>
<dbReference type="Gene3D" id="1.20.5.100">
    <property type="entry name" value="Cytochrome c1, transmembrane anchor, C-terminal"/>
    <property type="match status" value="1"/>
</dbReference>
<keyword evidence="9" id="KW-0249">Electron transport</keyword>
<evidence type="ECO:0000256" key="10">
    <source>
        <dbReference type="ARBA" id="ARBA00022989"/>
    </source>
</evidence>
<dbReference type="InterPro" id="IPR009056">
    <property type="entry name" value="Cyt_c-like_dom"/>
</dbReference>
<dbReference type="EMBL" id="CAWYQH010000079">
    <property type="protein sequence ID" value="CAK8681175.1"/>
    <property type="molecule type" value="Genomic_DNA"/>
</dbReference>
<evidence type="ECO:0000256" key="6">
    <source>
        <dbReference type="ARBA" id="ARBA00022692"/>
    </source>
</evidence>
<reference evidence="17 18" key="1">
    <citation type="submission" date="2024-02" db="EMBL/GenBank/DDBJ databases">
        <authorList>
            <person name="Daric V."/>
            <person name="Darras S."/>
        </authorList>
    </citation>
    <scope>NUCLEOTIDE SEQUENCE [LARGE SCALE GENOMIC DNA]</scope>
</reference>
<feature type="transmembrane region" description="Helical" evidence="15">
    <location>
        <begin position="36"/>
        <end position="59"/>
    </location>
</feature>
<evidence type="ECO:0000256" key="2">
    <source>
        <dbReference type="ARBA" id="ARBA00006488"/>
    </source>
</evidence>
<evidence type="ECO:0000256" key="8">
    <source>
        <dbReference type="ARBA" id="ARBA00022792"/>
    </source>
</evidence>
<keyword evidence="11 14" id="KW-0408">Iron</keyword>